<gene>
    <name evidence="2" type="ORF">CBRE1094_LOCUS15026</name>
</gene>
<feature type="signal peptide" evidence="1">
    <location>
        <begin position="1"/>
        <end position="23"/>
    </location>
</feature>
<evidence type="ECO:0000256" key="1">
    <source>
        <dbReference type="SAM" id="SignalP"/>
    </source>
</evidence>
<organism evidence="2">
    <name type="scientific">Haptolina brevifila</name>
    <dbReference type="NCBI Taxonomy" id="156173"/>
    <lineage>
        <taxon>Eukaryota</taxon>
        <taxon>Haptista</taxon>
        <taxon>Haptophyta</taxon>
        <taxon>Prymnesiophyceae</taxon>
        <taxon>Prymnesiales</taxon>
        <taxon>Prymnesiaceae</taxon>
        <taxon>Haptolina</taxon>
    </lineage>
</organism>
<sequence length="241" mass="25018">MLVALIIAATSFGPHLLPQAVCSKHAYCCPDANRCLFPTNQTCANGDSCADGHVCCPLTKICVIPGAKCKSPCKSSNAYCGGGLRHCLQTTKPGTHCADSGGCDSGETCSIITKLCSKLEEPCKPPEGKAACQNFQYCSPGTNSCLAPSKQSCAKDACAHGQVCDPITKICATQADTCESPCNDPGAYCNPTILSCVKPTKPGVSCKLPTDCNAGEYCDPLVFTCVQAFEPCMPPVKNATA</sequence>
<accession>A0A7S2D9B5</accession>
<feature type="chain" id="PRO_5030558193" description="Granulins domain-containing protein" evidence="1">
    <location>
        <begin position="24"/>
        <end position="241"/>
    </location>
</feature>
<keyword evidence="1" id="KW-0732">Signal</keyword>
<reference evidence="2" key="1">
    <citation type="submission" date="2021-01" db="EMBL/GenBank/DDBJ databases">
        <authorList>
            <person name="Corre E."/>
            <person name="Pelletier E."/>
            <person name="Niang G."/>
            <person name="Scheremetjew M."/>
            <person name="Finn R."/>
            <person name="Kale V."/>
            <person name="Holt S."/>
            <person name="Cochrane G."/>
            <person name="Meng A."/>
            <person name="Brown T."/>
            <person name="Cohen L."/>
        </authorList>
    </citation>
    <scope>NUCLEOTIDE SEQUENCE</scope>
    <source>
        <strain evidence="2">UTEX LB 985</strain>
    </source>
</reference>
<name>A0A7S2D9B5_9EUKA</name>
<evidence type="ECO:0000313" key="2">
    <source>
        <dbReference type="EMBL" id="CAD9447953.1"/>
    </source>
</evidence>
<dbReference type="EMBL" id="HBGU01027630">
    <property type="protein sequence ID" value="CAD9447953.1"/>
    <property type="molecule type" value="Transcribed_RNA"/>
</dbReference>
<evidence type="ECO:0008006" key="3">
    <source>
        <dbReference type="Google" id="ProtNLM"/>
    </source>
</evidence>
<protein>
    <recommendedName>
        <fullName evidence="3">Granulins domain-containing protein</fullName>
    </recommendedName>
</protein>
<dbReference type="AlphaFoldDB" id="A0A7S2D9B5"/>
<proteinExistence type="predicted"/>